<reference evidence="2 3" key="1">
    <citation type="journal article" date="2019" name="Sci. Rep.">
        <title>Orb-weaving spider Araneus ventricosus genome elucidates the spidroin gene catalogue.</title>
        <authorList>
            <person name="Kono N."/>
            <person name="Nakamura H."/>
            <person name="Ohtoshi R."/>
            <person name="Moran D.A.P."/>
            <person name="Shinohara A."/>
            <person name="Yoshida Y."/>
            <person name="Fujiwara M."/>
            <person name="Mori M."/>
            <person name="Tomita M."/>
            <person name="Arakawa K."/>
        </authorList>
    </citation>
    <scope>NUCLEOTIDE SEQUENCE [LARGE SCALE GENOMIC DNA]</scope>
</reference>
<feature type="region of interest" description="Disordered" evidence="1">
    <location>
        <begin position="66"/>
        <end position="88"/>
    </location>
</feature>
<evidence type="ECO:0000313" key="3">
    <source>
        <dbReference type="Proteomes" id="UP000499080"/>
    </source>
</evidence>
<dbReference type="EMBL" id="BGPR01006829">
    <property type="protein sequence ID" value="GBN22163.1"/>
    <property type="molecule type" value="Genomic_DNA"/>
</dbReference>
<gene>
    <name evidence="2" type="ORF">AVEN_187669_1</name>
</gene>
<protein>
    <submittedName>
        <fullName evidence="2">Uncharacterized protein</fullName>
    </submittedName>
</protein>
<organism evidence="2 3">
    <name type="scientific">Araneus ventricosus</name>
    <name type="common">Orbweaver spider</name>
    <name type="synonym">Epeira ventricosa</name>
    <dbReference type="NCBI Taxonomy" id="182803"/>
    <lineage>
        <taxon>Eukaryota</taxon>
        <taxon>Metazoa</taxon>
        <taxon>Ecdysozoa</taxon>
        <taxon>Arthropoda</taxon>
        <taxon>Chelicerata</taxon>
        <taxon>Arachnida</taxon>
        <taxon>Araneae</taxon>
        <taxon>Araneomorphae</taxon>
        <taxon>Entelegynae</taxon>
        <taxon>Araneoidea</taxon>
        <taxon>Araneidae</taxon>
        <taxon>Araneus</taxon>
    </lineage>
</organism>
<accession>A0A4Y2M6Q2</accession>
<evidence type="ECO:0000256" key="1">
    <source>
        <dbReference type="SAM" id="MobiDB-lite"/>
    </source>
</evidence>
<name>A0A4Y2M6Q2_ARAVE</name>
<dbReference type="AlphaFoldDB" id="A0A4Y2M6Q2"/>
<proteinExistence type="predicted"/>
<keyword evidence="3" id="KW-1185">Reference proteome</keyword>
<comment type="caution">
    <text evidence="2">The sequence shown here is derived from an EMBL/GenBank/DDBJ whole genome shotgun (WGS) entry which is preliminary data.</text>
</comment>
<sequence length="88" mass="9908">MGRIDVARGPVSAFVVSSVMAVKGTRRRHCICSLEHYRDICKFKLRMNGATVQIPPTTVHKYEPRATRGLSKPHAVGTRLKEDQSHHQ</sequence>
<feature type="compositionally biased region" description="Basic and acidic residues" evidence="1">
    <location>
        <begin position="79"/>
        <end position="88"/>
    </location>
</feature>
<dbReference type="Proteomes" id="UP000499080">
    <property type="component" value="Unassembled WGS sequence"/>
</dbReference>
<evidence type="ECO:0000313" key="2">
    <source>
        <dbReference type="EMBL" id="GBN22163.1"/>
    </source>
</evidence>